<dbReference type="SUPFAM" id="SSF53850">
    <property type="entry name" value="Periplasmic binding protein-like II"/>
    <property type="match status" value="1"/>
</dbReference>
<dbReference type="InterPro" id="IPR006059">
    <property type="entry name" value="SBP"/>
</dbReference>
<dbReference type="OrthoDB" id="7918484at2"/>
<evidence type="ECO:0000313" key="4">
    <source>
        <dbReference type="Proteomes" id="UP000293142"/>
    </source>
</evidence>
<protein>
    <submittedName>
        <fullName evidence="3">Extracellular solute-binding protein</fullName>
    </submittedName>
</protein>
<organism evidence="3 4">
    <name type="scientific">Paenibacillus thalictri</name>
    <dbReference type="NCBI Taxonomy" id="2527873"/>
    <lineage>
        <taxon>Bacteria</taxon>
        <taxon>Bacillati</taxon>
        <taxon>Bacillota</taxon>
        <taxon>Bacilli</taxon>
        <taxon>Bacillales</taxon>
        <taxon>Paenibacillaceae</taxon>
        <taxon>Paenibacillus</taxon>
    </lineage>
</organism>
<name>A0A4Q9DYU1_9BACL</name>
<dbReference type="InterPro" id="IPR050490">
    <property type="entry name" value="Bact_solute-bd_prot1"/>
</dbReference>
<evidence type="ECO:0000256" key="2">
    <source>
        <dbReference type="SAM" id="SignalP"/>
    </source>
</evidence>
<dbReference type="EMBL" id="SIRE01000003">
    <property type="protein sequence ID" value="TBL81068.1"/>
    <property type="molecule type" value="Genomic_DNA"/>
</dbReference>
<sequence length="458" mass="49624">MNKKAVWFAGAALLLALTGCSSGNSNGGSSAPKPADGKGTAETAAPANTGAAGAGAAVGKSIELRVSWWGSAARNEKMNKIFDLYEKQNPNIKIVRESAADNGPKLLTDAAARNLPDIFGNQLQINGAEYANKGLYEPLDDYVKKGLINLDGWDPNYVKAGMIGGKQVAVPWGLSYRAILVNADGLKRVGMDPPPADLSYKDFIAYGEQLKSKLPKDVYVIDDVGGHMETLAVYLRQKGKDWFTPDGKSLGFSKEDLAEYWSFWTELRKKGIAPPAQFTAENASALWENSPIVKGKLMLQNANGNWAKIVQPFTKDKILLHRAFVMPEGKSVGGEEMLIFGFGISRDSKHKEEAAKLLNWFVNDSEAQKLYNAELGVIGSPKAKAAIASTLDPLDAEGFKLLDTILKTVPNTGIRPEIEKSPKVLDTIGKFYEQVMFDKMTVDQAAEAAYKAASDVLK</sequence>
<accession>A0A4Q9DYU1</accession>
<dbReference type="Proteomes" id="UP000293142">
    <property type="component" value="Unassembled WGS sequence"/>
</dbReference>
<keyword evidence="2" id="KW-0732">Signal</keyword>
<dbReference type="PANTHER" id="PTHR43649">
    <property type="entry name" value="ARABINOSE-BINDING PROTEIN-RELATED"/>
    <property type="match status" value="1"/>
</dbReference>
<proteinExistence type="predicted"/>
<comment type="caution">
    <text evidence="3">The sequence shown here is derived from an EMBL/GenBank/DDBJ whole genome shotgun (WGS) entry which is preliminary data.</text>
</comment>
<evidence type="ECO:0000313" key="3">
    <source>
        <dbReference type="EMBL" id="TBL81068.1"/>
    </source>
</evidence>
<dbReference type="PANTHER" id="PTHR43649:SF12">
    <property type="entry name" value="DIACETYLCHITOBIOSE BINDING PROTEIN DASA"/>
    <property type="match status" value="1"/>
</dbReference>
<dbReference type="Gene3D" id="3.40.190.10">
    <property type="entry name" value="Periplasmic binding protein-like II"/>
    <property type="match status" value="2"/>
</dbReference>
<feature type="chain" id="PRO_5038557540" evidence="2">
    <location>
        <begin position="24"/>
        <end position="458"/>
    </location>
</feature>
<keyword evidence="4" id="KW-1185">Reference proteome</keyword>
<feature type="region of interest" description="Disordered" evidence="1">
    <location>
        <begin position="24"/>
        <end position="52"/>
    </location>
</feature>
<dbReference type="AlphaFoldDB" id="A0A4Q9DYU1"/>
<evidence type="ECO:0000256" key="1">
    <source>
        <dbReference type="SAM" id="MobiDB-lite"/>
    </source>
</evidence>
<feature type="signal peptide" evidence="2">
    <location>
        <begin position="1"/>
        <end position="23"/>
    </location>
</feature>
<dbReference type="Pfam" id="PF01547">
    <property type="entry name" value="SBP_bac_1"/>
    <property type="match status" value="1"/>
</dbReference>
<gene>
    <name evidence="3" type="ORF">EYB31_02955</name>
</gene>
<dbReference type="PROSITE" id="PS51257">
    <property type="entry name" value="PROKAR_LIPOPROTEIN"/>
    <property type="match status" value="1"/>
</dbReference>
<reference evidence="3 4" key="1">
    <citation type="submission" date="2019-02" db="EMBL/GenBank/DDBJ databases">
        <title>Paenibacillus sp. nov., isolated from surface-sterilized tissue of Thalictrum simplex L.</title>
        <authorList>
            <person name="Tuo L."/>
        </authorList>
    </citation>
    <scope>NUCLEOTIDE SEQUENCE [LARGE SCALE GENOMIC DNA]</scope>
    <source>
        <strain evidence="3 4">N2SHLJ1</strain>
    </source>
</reference>
<feature type="compositionally biased region" description="Low complexity" evidence="1">
    <location>
        <begin position="40"/>
        <end position="52"/>
    </location>
</feature>
<dbReference type="RefSeq" id="WP_131011782.1">
    <property type="nucleotide sequence ID" value="NZ_SIRE01000003.1"/>
</dbReference>